<dbReference type="PROSITE" id="PS01209">
    <property type="entry name" value="LDLRA_1"/>
    <property type="match status" value="4"/>
</dbReference>
<dbReference type="GO" id="GO:0006897">
    <property type="term" value="P:endocytosis"/>
    <property type="evidence" value="ECO:0007669"/>
    <property type="project" value="UniProtKB-KW"/>
</dbReference>
<evidence type="ECO:0000256" key="23">
    <source>
        <dbReference type="ARBA" id="ARBA00071250"/>
    </source>
</evidence>
<feature type="disulfide bond" evidence="24">
    <location>
        <begin position="844"/>
        <end position="856"/>
    </location>
</feature>
<keyword evidence="21" id="KW-0407">Ion channel</keyword>
<keyword evidence="19" id="KW-0628">Postsynaptic cell membrane</keyword>
<evidence type="ECO:0000256" key="4">
    <source>
        <dbReference type="ARBA" id="ARBA00022475"/>
    </source>
</evidence>
<keyword evidence="14 24" id="KW-1015">Disulfide bond</keyword>
<dbReference type="FunFam" id="4.10.400.10:FF:000034">
    <property type="entry name" value="Low-density lipoprotein receptor-related protein 2"/>
    <property type="match status" value="3"/>
</dbReference>
<evidence type="ECO:0000313" key="30">
    <source>
        <dbReference type="EMBL" id="KPI91197.1"/>
    </source>
</evidence>
<accession>A0A194PD82</accession>
<feature type="disulfide bond" evidence="24">
    <location>
        <begin position="924"/>
        <end position="936"/>
    </location>
</feature>
<dbReference type="Gene3D" id="1.20.58.390">
    <property type="entry name" value="Neurotransmitter-gated ion-channel transmembrane domain"/>
    <property type="match status" value="1"/>
</dbReference>
<evidence type="ECO:0000256" key="2">
    <source>
        <dbReference type="ARBA" id="ARBA00010180"/>
    </source>
</evidence>
<dbReference type="PROSITE" id="PS01186">
    <property type="entry name" value="EGF_2"/>
    <property type="match status" value="2"/>
</dbReference>
<feature type="compositionally biased region" description="Basic and acidic residues" evidence="26">
    <location>
        <begin position="572"/>
        <end position="584"/>
    </location>
</feature>
<feature type="disulfide bond" evidence="24">
    <location>
        <begin position="1026"/>
        <end position="1041"/>
    </location>
</feature>
<evidence type="ECO:0000256" key="28">
    <source>
        <dbReference type="SAM" id="SignalP"/>
    </source>
</evidence>
<evidence type="ECO:0000256" key="27">
    <source>
        <dbReference type="SAM" id="Phobius"/>
    </source>
</evidence>
<keyword evidence="17" id="KW-0325">Glycoprotein</keyword>
<feature type="transmembrane region" description="Helical" evidence="27">
    <location>
        <begin position="355"/>
        <end position="374"/>
    </location>
</feature>
<dbReference type="Gene3D" id="4.10.400.10">
    <property type="entry name" value="Low-density Lipoprotein Receptor"/>
    <property type="match status" value="8"/>
</dbReference>
<feature type="domain" description="EGF-like" evidence="29">
    <location>
        <begin position="1458"/>
        <end position="1473"/>
    </location>
</feature>
<organism evidence="30 31">
    <name type="scientific">Papilio xuthus</name>
    <name type="common">Asian swallowtail butterfly</name>
    <dbReference type="NCBI Taxonomy" id="66420"/>
    <lineage>
        <taxon>Eukaryota</taxon>
        <taxon>Metazoa</taxon>
        <taxon>Ecdysozoa</taxon>
        <taxon>Arthropoda</taxon>
        <taxon>Hexapoda</taxon>
        <taxon>Insecta</taxon>
        <taxon>Pterygota</taxon>
        <taxon>Neoptera</taxon>
        <taxon>Endopterygota</taxon>
        <taxon>Lepidoptera</taxon>
        <taxon>Glossata</taxon>
        <taxon>Ditrysia</taxon>
        <taxon>Papilionoidea</taxon>
        <taxon>Papilionidae</taxon>
        <taxon>Papilioninae</taxon>
        <taxon>Papilio</taxon>
    </lineage>
</organism>
<dbReference type="InterPro" id="IPR023415">
    <property type="entry name" value="LDLR_class-A_CS"/>
</dbReference>
<dbReference type="FunFam" id="2.70.170.10:FF:000021">
    <property type="entry name" value="Gamma-aminobutyric acid receptor isoform 3b"/>
    <property type="match status" value="1"/>
</dbReference>
<name>A0A194PD82_PAPXU</name>
<reference evidence="30 31" key="1">
    <citation type="journal article" date="2015" name="Nat. Commun.">
        <title>Outbred genome sequencing and CRISPR/Cas9 gene editing in butterflies.</title>
        <authorList>
            <person name="Li X."/>
            <person name="Fan D."/>
            <person name="Zhang W."/>
            <person name="Liu G."/>
            <person name="Zhang L."/>
            <person name="Zhao L."/>
            <person name="Fang X."/>
            <person name="Chen L."/>
            <person name="Dong Y."/>
            <person name="Chen Y."/>
            <person name="Ding Y."/>
            <person name="Zhao R."/>
            <person name="Feng M."/>
            <person name="Zhu Y."/>
            <person name="Feng Y."/>
            <person name="Jiang X."/>
            <person name="Zhu D."/>
            <person name="Xiang H."/>
            <person name="Feng X."/>
            <person name="Li S."/>
            <person name="Wang J."/>
            <person name="Zhang G."/>
            <person name="Kronforst M.R."/>
            <person name="Wang W."/>
        </authorList>
    </citation>
    <scope>NUCLEOTIDE SEQUENCE [LARGE SCALE GENOMIC DNA]</scope>
    <source>
        <strain evidence="30">Ya'a_city_454_Px</strain>
        <tissue evidence="30">Whole body</tissue>
    </source>
</reference>
<dbReference type="FunFam" id="2.120.10.30:FF:000008">
    <property type="entry name" value="Low-density lipoprotein receptor-related protein 4"/>
    <property type="match status" value="4"/>
</dbReference>
<dbReference type="SUPFAM" id="SSF57424">
    <property type="entry name" value="LDL receptor-like module"/>
    <property type="match status" value="7"/>
</dbReference>
<dbReference type="GO" id="GO:0004888">
    <property type="term" value="F:transmembrane signaling receptor activity"/>
    <property type="evidence" value="ECO:0007669"/>
    <property type="project" value="InterPro"/>
</dbReference>
<dbReference type="InterPro" id="IPR038050">
    <property type="entry name" value="Neuro_actylchol_rec"/>
</dbReference>
<feature type="chain" id="PRO_5008263191" description="Gamma-aminobutyric acid receptor subunit beta" evidence="28">
    <location>
        <begin position="34"/>
        <end position="2552"/>
    </location>
</feature>
<feature type="disulfide bond" evidence="24">
    <location>
        <begin position="890"/>
        <end position="908"/>
    </location>
</feature>
<evidence type="ECO:0000256" key="1">
    <source>
        <dbReference type="ARBA" id="ARBA00004251"/>
    </source>
</evidence>
<keyword evidence="15 30" id="KW-0675">Receptor</keyword>
<keyword evidence="20" id="KW-1071">Ligand-gated ion channel</keyword>
<dbReference type="EMBL" id="KQ459606">
    <property type="protein sequence ID" value="KPI91197.1"/>
    <property type="molecule type" value="Genomic_DNA"/>
</dbReference>
<evidence type="ECO:0000256" key="7">
    <source>
        <dbReference type="ARBA" id="ARBA00022692"/>
    </source>
</evidence>
<keyword evidence="10 27" id="KW-1133">Transmembrane helix</keyword>
<evidence type="ECO:0000256" key="11">
    <source>
        <dbReference type="ARBA" id="ARBA00023018"/>
    </source>
</evidence>
<evidence type="ECO:0000256" key="26">
    <source>
        <dbReference type="SAM" id="MobiDB-lite"/>
    </source>
</evidence>
<dbReference type="CDD" id="cd19006">
    <property type="entry name" value="LGIC_ECD_GABAAR_LCCH3-like"/>
    <property type="match status" value="1"/>
</dbReference>
<feature type="transmembrane region" description="Helical" evidence="27">
    <location>
        <begin position="541"/>
        <end position="560"/>
    </location>
</feature>
<dbReference type="SMART" id="SM00192">
    <property type="entry name" value="LDLa"/>
    <property type="match status" value="8"/>
</dbReference>
<feature type="domain" description="EGF-like" evidence="29">
    <location>
        <begin position="1153"/>
        <end position="1168"/>
    </location>
</feature>
<dbReference type="FunFam" id="2.10.25.10:FF:000240">
    <property type="entry name" value="Vitamin K-dependent protein S"/>
    <property type="match status" value="1"/>
</dbReference>
<dbReference type="InterPro" id="IPR006029">
    <property type="entry name" value="Neurotrans-gated_channel_TM"/>
</dbReference>
<dbReference type="Gene3D" id="2.70.170.10">
    <property type="entry name" value="Neurotransmitter-gated ion-channel ligand-binding domain"/>
    <property type="match status" value="2"/>
</dbReference>
<keyword evidence="7 27" id="KW-0812">Transmembrane</keyword>
<dbReference type="InterPro" id="IPR002172">
    <property type="entry name" value="LDrepeatLR_classA_rpt"/>
</dbReference>
<evidence type="ECO:0000256" key="8">
    <source>
        <dbReference type="ARBA" id="ARBA00022729"/>
    </source>
</evidence>
<evidence type="ECO:0000256" key="19">
    <source>
        <dbReference type="ARBA" id="ARBA00023257"/>
    </source>
</evidence>
<evidence type="ECO:0000256" key="20">
    <source>
        <dbReference type="ARBA" id="ARBA00023286"/>
    </source>
</evidence>
<feature type="region of interest" description="Disordered" evidence="26">
    <location>
        <begin position="2522"/>
        <end position="2552"/>
    </location>
</feature>
<feature type="repeat" description="LDL-receptor class B" evidence="25">
    <location>
        <begin position="1568"/>
        <end position="1610"/>
    </location>
</feature>
<dbReference type="PANTHER" id="PTHR46513:SF44">
    <property type="entry name" value="LDL RECEPTOR RELATED PROTEIN 4"/>
    <property type="match status" value="1"/>
</dbReference>
<feature type="disulfide bond" evidence="24">
    <location>
        <begin position="972"/>
        <end position="990"/>
    </location>
</feature>
<proteinExistence type="inferred from homology"/>
<dbReference type="InterPro" id="IPR049883">
    <property type="entry name" value="NOTCH1_EGF-like"/>
</dbReference>
<dbReference type="InterPro" id="IPR018097">
    <property type="entry name" value="EGF_Ca-bd_CS"/>
</dbReference>
<evidence type="ECO:0000256" key="24">
    <source>
        <dbReference type="PROSITE-ProRule" id="PRU00124"/>
    </source>
</evidence>
<feature type="disulfide bond" evidence="24">
    <location>
        <begin position="902"/>
        <end position="917"/>
    </location>
</feature>
<dbReference type="GO" id="GO:0034707">
    <property type="term" value="C:chloride channel complex"/>
    <property type="evidence" value="ECO:0007669"/>
    <property type="project" value="UniProtKB-KW"/>
</dbReference>
<dbReference type="NCBIfam" id="TIGR00860">
    <property type="entry name" value="LIC"/>
    <property type="match status" value="1"/>
</dbReference>
<feature type="transmembrane region" description="Helical" evidence="27">
    <location>
        <begin position="324"/>
        <end position="348"/>
    </location>
</feature>
<keyword evidence="18" id="KW-0868">Chloride</keyword>
<evidence type="ECO:0000259" key="29">
    <source>
        <dbReference type="PROSITE" id="PS01186"/>
    </source>
</evidence>
<evidence type="ECO:0000256" key="15">
    <source>
        <dbReference type="ARBA" id="ARBA00023170"/>
    </source>
</evidence>
<keyword evidence="31" id="KW-1185">Reference proteome</keyword>
<dbReference type="InterPro" id="IPR036719">
    <property type="entry name" value="Neuro-gated_channel_TM_sf"/>
</dbReference>
<dbReference type="PROSITE" id="PS51120">
    <property type="entry name" value="LDLRB"/>
    <property type="match status" value="14"/>
</dbReference>
<gene>
    <name evidence="30" type="ORF">RR46_14701</name>
</gene>
<dbReference type="SUPFAM" id="SSF57184">
    <property type="entry name" value="Growth factor receptor domain"/>
    <property type="match status" value="1"/>
</dbReference>
<evidence type="ECO:0000256" key="16">
    <source>
        <dbReference type="ARBA" id="ARBA00023173"/>
    </source>
</evidence>
<dbReference type="SUPFAM" id="SSF90112">
    <property type="entry name" value="Neurotransmitter-gated ion-channel transmembrane pore"/>
    <property type="match status" value="1"/>
</dbReference>
<dbReference type="SMART" id="SM00179">
    <property type="entry name" value="EGF_CA"/>
    <property type="match status" value="2"/>
</dbReference>
<keyword evidence="4" id="KW-1003">Cell membrane</keyword>
<feature type="repeat" description="LDL-receptor class B" evidence="25">
    <location>
        <begin position="1611"/>
        <end position="1654"/>
    </location>
</feature>
<evidence type="ECO:0000256" key="13">
    <source>
        <dbReference type="ARBA" id="ARBA00023136"/>
    </source>
</evidence>
<evidence type="ECO:0000256" key="6">
    <source>
        <dbReference type="ARBA" id="ARBA00022583"/>
    </source>
</evidence>
<dbReference type="InterPro" id="IPR001881">
    <property type="entry name" value="EGF-like_Ca-bd_dom"/>
</dbReference>
<feature type="disulfide bond" evidence="24">
    <location>
        <begin position="984"/>
        <end position="999"/>
    </location>
</feature>
<dbReference type="Pfam" id="PF02931">
    <property type="entry name" value="Neur_chan_LBD"/>
    <property type="match status" value="1"/>
</dbReference>
<keyword evidence="30" id="KW-0449">Lipoprotein</keyword>
<dbReference type="PANTHER" id="PTHR46513">
    <property type="entry name" value="VITELLOGENIN RECEPTOR-LIKE PROTEIN-RELATED-RELATED"/>
    <property type="match status" value="1"/>
</dbReference>
<comment type="subcellular location">
    <subcellularLocation>
        <location evidence="1">Cell membrane</location>
        <topology evidence="1">Single-pass type I membrane protein</topology>
    </subcellularLocation>
    <subcellularLocation>
        <location evidence="22">Postsynaptic cell membrane</location>
        <topology evidence="22">Multi-pass membrane protein</topology>
    </subcellularLocation>
</comment>
<dbReference type="Pfam" id="PF00057">
    <property type="entry name" value="Ldl_recept_a"/>
    <property type="match status" value="7"/>
</dbReference>
<feature type="repeat" description="LDL-receptor class B" evidence="25">
    <location>
        <begin position="2137"/>
        <end position="2180"/>
    </location>
</feature>
<evidence type="ECO:0000256" key="5">
    <source>
        <dbReference type="ARBA" id="ARBA00022536"/>
    </source>
</evidence>
<evidence type="ECO:0000256" key="22">
    <source>
        <dbReference type="ARBA" id="ARBA00034104"/>
    </source>
</evidence>
<feature type="repeat" description="LDL-receptor class B" evidence="25">
    <location>
        <begin position="1655"/>
        <end position="1697"/>
    </location>
</feature>
<dbReference type="GO" id="GO:0005254">
    <property type="term" value="F:chloride channel activity"/>
    <property type="evidence" value="ECO:0007669"/>
    <property type="project" value="UniProtKB-KW"/>
</dbReference>
<feature type="transmembrane region" description="Helical" evidence="27">
    <location>
        <begin position="389"/>
        <end position="413"/>
    </location>
</feature>
<evidence type="ECO:0000256" key="14">
    <source>
        <dbReference type="ARBA" id="ARBA00023157"/>
    </source>
</evidence>
<feature type="repeat" description="LDL-receptor class B" evidence="25">
    <location>
        <begin position="1525"/>
        <end position="1567"/>
    </location>
</feature>
<feature type="disulfide bond" evidence="24">
    <location>
        <begin position="943"/>
        <end position="958"/>
    </location>
</feature>
<feature type="repeat" description="LDL-receptor class B" evidence="25">
    <location>
        <begin position="2181"/>
        <end position="2222"/>
    </location>
</feature>
<dbReference type="PROSITE" id="PS00236">
    <property type="entry name" value="NEUROTR_ION_CHANNEL"/>
    <property type="match status" value="1"/>
</dbReference>
<keyword evidence="9" id="KW-0677">Repeat</keyword>
<dbReference type="STRING" id="66420.A0A194PD82"/>
<dbReference type="Pfam" id="PF00058">
    <property type="entry name" value="Ldl_recept_b"/>
    <property type="match status" value="11"/>
</dbReference>
<evidence type="ECO:0000256" key="17">
    <source>
        <dbReference type="ARBA" id="ARBA00023180"/>
    </source>
</evidence>
<evidence type="ECO:0000313" key="31">
    <source>
        <dbReference type="Proteomes" id="UP000053268"/>
    </source>
</evidence>
<dbReference type="InterPro" id="IPR000742">
    <property type="entry name" value="EGF"/>
</dbReference>
<comment type="similarity">
    <text evidence="2">Belongs to the ligand-gated ion channel (TC 1.A.9) family. Gamma-aminobutyric acid receptor (TC 1.A.9.5) subfamily.</text>
</comment>
<keyword evidence="12" id="KW-0406">Ion transport</keyword>
<dbReference type="GO" id="GO:0005230">
    <property type="term" value="F:extracellular ligand-gated monoatomic ion channel activity"/>
    <property type="evidence" value="ECO:0007669"/>
    <property type="project" value="InterPro"/>
</dbReference>
<dbReference type="PROSITE" id="PS50068">
    <property type="entry name" value="LDLRA_2"/>
    <property type="match status" value="8"/>
</dbReference>
<feature type="disulfide bond" evidence="24">
    <location>
        <begin position="782"/>
        <end position="797"/>
    </location>
</feature>
<feature type="disulfide bond" evidence="24">
    <location>
        <begin position="1014"/>
        <end position="1032"/>
    </location>
</feature>
<dbReference type="PRINTS" id="PR00261">
    <property type="entry name" value="LDLRECEPTOR"/>
</dbReference>
<dbReference type="GO" id="GO:0005509">
    <property type="term" value="F:calcium ion binding"/>
    <property type="evidence" value="ECO:0007669"/>
    <property type="project" value="InterPro"/>
</dbReference>
<feature type="repeat" description="LDL-receptor class B" evidence="25">
    <location>
        <begin position="1916"/>
        <end position="1959"/>
    </location>
</feature>
<feature type="disulfide bond" evidence="24">
    <location>
        <begin position="851"/>
        <end position="869"/>
    </location>
</feature>
<feature type="repeat" description="LDL-receptor class B" evidence="25">
    <location>
        <begin position="1345"/>
        <end position="1387"/>
    </location>
</feature>
<keyword evidence="8 28" id="KW-0732">Signal</keyword>
<feature type="repeat" description="LDL-receptor class B" evidence="25">
    <location>
        <begin position="2223"/>
        <end position="2266"/>
    </location>
</feature>
<feature type="disulfide bond" evidence="24">
    <location>
        <begin position="1007"/>
        <end position="1019"/>
    </location>
</feature>
<protein>
    <recommendedName>
        <fullName evidence="23">Gamma-aminobutyric acid receptor subunit beta</fullName>
    </recommendedName>
</protein>
<evidence type="ECO:0000256" key="9">
    <source>
        <dbReference type="ARBA" id="ARBA00022737"/>
    </source>
</evidence>
<evidence type="ECO:0000256" key="25">
    <source>
        <dbReference type="PROSITE-ProRule" id="PRU00461"/>
    </source>
</evidence>
<feature type="disulfide bond" evidence="24">
    <location>
        <begin position="931"/>
        <end position="949"/>
    </location>
</feature>
<dbReference type="InterPro" id="IPR000033">
    <property type="entry name" value="LDLR_classB_rpt"/>
</dbReference>
<dbReference type="CDD" id="cd00054">
    <property type="entry name" value="EGF_CA"/>
    <property type="match status" value="1"/>
</dbReference>
<dbReference type="InterPro" id="IPR011042">
    <property type="entry name" value="6-blade_b-propeller_TolB-like"/>
</dbReference>
<dbReference type="FunFam" id="1.20.58.390:FF:000040">
    <property type="entry name" value="Gamma-aminobutyric acid receptor subunit beta-like"/>
    <property type="match status" value="1"/>
</dbReference>
<dbReference type="Gene3D" id="2.120.10.30">
    <property type="entry name" value="TolB, C-terminal domain"/>
    <property type="match status" value="4"/>
</dbReference>
<sequence>MTAHCTNRARFHHLIKNLFARVMIPLVLTLTQAQLERAVAVDRLENVTHTVSRILDGYDIRLRPNFGGDPLYVGMDLTIASFDAISEVNMIVIEGISCFVRLERAVAVDRLENVTHTVSRILDGYDIRLRPNFGGDPLYVGMDLTIASFDAISEVNMDYTITLYLNQYWKDERLAFGLSDEVLTLSGDFADKIWVPDTFFANDKNRQVKYMAFLHDVTERNKLVRLCGEGGITYGMRFTATLACMMDLHYYPLDSQNCTVEIESYGYTVSDVVMYWKETPVRGVEDAELPQFSILGYETNDRKEKLATGVYQRLSLSFKLRRNIGYFVFQTYLPSILIVMLSWVSFWINHEATSARVALGITTVLTMTTISTGVRSSLPRISYVKAIDIYLVMCFVFVFAALLEYAAVNYTYWGARARKRAKLKNREQMSSSTSMEKDIKCSSGSHSHEEIIALRECSSAGRVSPLLGLRTRPLPPVAGAPPSLRLQRDHTHLRYRTRPHSRNSRNGATGKPKVIHALRRGATVIKASMPKIRDVNVIDTYSRVIFPICFLIFNTVYWGWEFSIHRRQTARGSRETGGRERTGRLPDNLVPSRAGDENTSREITCRHAAPWVCVAQHRAGHLDRLHASPLTRYNDTSQQQCRSRYSTLPIPPLYSYTLPNDLCVLACGEEAAPLAQPRPANATADPADTRSVGRVPPYVPPYQAPYQPAVGIAPGLQPPGFRPHSPYTRVDSWHHRHVAIDSDVIAEDFDDDADDGDCNHPCPADHFSCQVSCTCIPMEKRCDGIAECAEAEDEQGCARACDESDNRTLCHATGVCIALTWLCDGDNDCGDFSDETHCDGTLNCTVDKFTCTNGLCIHKDWACDGDNDCRDNSDEMNCPKGKCSEKQFRCGTGECLAKHWRCDREPDCPDNSDEAECHLEFLQCGENEFQCNNNNCVRKEFQCDGDNDCGDWTDEDACPTLPGTCNTGEFKCTDGKCIPDRWRCDGQRDCADGDDEAACEPYGRKNCTVDEYTCADRRCILKTWLCDGVSDCTNGEDETNCEVSCEQDQYMCKSMYSSVFRNCVNKKHVCDGMRDCPKGDDEENCPTKRTCTPNDHCEKLCITTHDGQPACTCPLGYLLAEDGYSCHDIDECMFEQDPVCSQTCSNTPGSFTCGCMTGYVLRPDARSCKPIGESPTLLFTNRIGIRKVWLTGENYEPVIKGLHNAVCLDYHYEKQLIFWSENNMKVIRVVELINNTMSDVIKWGLETPGGLALDWIHNLLFWTDSGNRRVEVATLDGMKRAVLTATDLDKPRAIAVHPGDALVFWTDWGPNPKIERTDMDGKRRRSIIFDNIFWPNGLTIDYVESKIYWADARHHVIEKASFDGKDRKRVTNKGLPHPFALTVFEDAVYWTDWHTKSISTVNKYTGKGIQTVHASPTAPMDIHSYHPMRQIRTYRNRCGNDNGGCSHLCLPNSIDYSCRCPAGFNLKSDGRTCEDTPEKLLLYVSKKNIRLKLLNPRKQIDSLDAVIPLENVKYGVAMDWDHNTNTIFWTDVDKDTINRAYLNGSNQTVIVSSNLISPAGLAYDWLTDKLYWTDSGSNRIEVANSDGTMRGLLAWKDIDKPRDIVLNPKGGVMYWSDWGATPCIERADMDGSNRKRILFGDMTWPNGLAVDYDNNRLYWSDGGNRTIEYANLDGTGRTVLIAQNIPHPFGLDLFGDEVLWTDWEAKSIQAANKYTGKNRRTLGAGIDGLMDVRVFHTERKFVANRCAKNNGGCSHLCLLKPNGRSCACPTGIKINDDKKTCPEGPLNYLIFAHRIDIRVMSLDVPYLVDVVMPLPPLKNTLGVDVDQRTGMVYWSDTAERIIQRSNRHGQNVETIFSHGIRTCDGMAIDSAGRKIYWTDGGRNSIEVAELDGSNRKLLIWTGLDSPRAIALYYEQGYMFWSDWGTTAKIERADMDGKNRHVIIDNNIKWPNGLAIDRIEGRLYWNDAKMLTIESSNFNGKERRILLNKVPYPYGIVIVGQHIYWTDWKTKALHRADKTTGENQLKIRENLEGLMNLRVVQGDQVFTNACGENNGGCSHLCLRAPQGYSCACPTGILFENDTESNPKICKPHPDNFLVFATKKTLTMMSLDTPEQWDITLPVKNISNTVAVDYHWEAKMIYFTDVGYSVIRSVNMTNMRDTNVIIKENLTAPNGLGIDWIANNMYWTDNEYKVVEVSRLDGSCRKTLVRNLTEPRSLTLFPAKGFLYWSDWGEMPLIERALLDGSQRKAIVTHDLGFPNGLTIDFKDRRLYWTDALKQRIDTSDLNGQHRVQLVPHAKNPFGMTQFNDYIYWTDWFKKSVMRVDKKTGKNVTAVSAELDTLMEIKAVSAEKQRGWNPCRDDNGGCSHLCLFRGPDYVCDCPNVPDERPCTAEIKLRVDTRMPSHYPSYYDYMDTEVSTKQPLPTPQPEKSVGVIIIGAVLGCCVVLGALTIIVICVKLHPGRGGDLKENYRESGGHISFHNPNYSCAAGTSAPSDVDRRGNRFQGIFKYDKSQERVTNVYIPEGTSLLPPPPPPPHRRPSHDDFEPVTLHPFA</sequence>
<dbReference type="CDD" id="cd00112">
    <property type="entry name" value="LDLa"/>
    <property type="match status" value="8"/>
</dbReference>
<dbReference type="InterPro" id="IPR009030">
    <property type="entry name" value="Growth_fac_rcpt_cys_sf"/>
</dbReference>
<dbReference type="Proteomes" id="UP000053268">
    <property type="component" value="Unassembled WGS sequence"/>
</dbReference>
<feature type="repeat" description="LDL-receptor class B" evidence="25">
    <location>
        <begin position="1301"/>
        <end position="1344"/>
    </location>
</feature>
<dbReference type="SUPFAM" id="SSF63712">
    <property type="entry name" value="Nicotinic receptor ligand binding domain-like"/>
    <property type="match status" value="2"/>
</dbReference>
<keyword evidence="11" id="KW-0770">Synapse</keyword>
<dbReference type="SMART" id="SM00135">
    <property type="entry name" value="LY"/>
    <property type="match status" value="20"/>
</dbReference>
<dbReference type="GO" id="GO:0045211">
    <property type="term" value="C:postsynaptic membrane"/>
    <property type="evidence" value="ECO:0007669"/>
    <property type="project" value="UniProtKB-SubCell"/>
</dbReference>
<evidence type="ECO:0000256" key="18">
    <source>
        <dbReference type="ARBA" id="ARBA00023214"/>
    </source>
</evidence>
<keyword evidence="16" id="KW-0869">Chloride channel</keyword>
<dbReference type="InterPro" id="IPR036734">
    <property type="entry name" value="Neur_chan_lig-bd_sf"/>
</dbReference>
<dbReference type="InterPro" id="IPR018000">
    <property type="entry name" value="Neurotransmitter_ion_chnl_CS"/>
</dbReference>
<dbReference type="CDD" id="cd19049">
    <property type="entry name" value="LGIC_TM_anion"/>
    <property type="match status" value="1"/>
</dbReference>
<keyword evidence="5" id="KW-0245">EGF-like domain</keyword>
<feature type="disulfide bond" evidence="24">
    <location>
        <begin position="965"/>
        <end position="977"/>
    </location>
</feature>
<evidence type="ECO:0000256" key="12">
    <source>
        <dbReference type="ARBA" id="ARBA00023065"/>
    </source>
</evidence>
<dbReference type="SUPFAM" id="SSF63825">
    <property type="entry name" value="YWTD domain"/>
    <property type="match status" value="4"/>
</dbReference>
<feature type="region of interest" description="Disordered" evidence="26">
    <location>
        <begin position="570"/>
        <end position="600"/>
    </location>
</feature>
<dbReference type="Gene3D" id="2.10.25.10">
    <property type="entry name" value="Laminin"/>
    <property type="match status" value="2"/>
</dbReference>
<evidence type="ECO:0000256" key="21">
    <source>
        <dbReference type="ARBA" id="ARBA00023303"/>
    </source>
</evidence>
<feature type="transmembrane region" description="Helical" evidence="27">
    <location>
        <begin position="2430"/>
        <end position="2455"/>
    </location>
</feature>
<evidence type="ECO:0000256" key="10">
    <source>
        <dbReference type="ARBA" id="ARBA00022989"/>
    </source>
</evidence>
<dbReference type="InterPro" id="IPR036055">
    <property type="entry name" value="LDL_receptor-like_sf"/>
</dbReference>
<dbReference type="InterPro" id="IPR050778">
    <property type="entry name" value="Cueball_EGF_LRP_Nidogen"/>
</dbReference>
<keyword evidence="6" id="KW-0254">Endocytosis</keyword>
<feature type="repeat" description="LDL-receptor class B" evidence="25">
    <location>
        <begin position="1830"/>
        <end position="1872"/>
    </location>
</feature>
<keyword evidence="13 27" id="KW-0472">Membrane</keyword>
<feature type="signal peptide" evidence="28">
    <location>
        <begin position="1"/>
        <end position="33"/>
    </location>
</feature>
<dbReference type="InterPro" id="IPR006202">
    <property type="entry name" value="Neur_chan_lig-bd"/>
</dbReference>
<dbReference type="Pfam" id="PF07645">
    <property type="entry name" value="EGF_CA"/>
    <property type="match status" value="1"/>
</dbReference>
<dbReference type="SUPFAM" id="SSF57196">
    <property type="entry name" value="EGF/Laminin"/>
    <property type="match status" value="2"/>
</dbReference>
<dbReference type="Pfam" id="PF02932">
    <property type="entry name" value="Neur_chan_memb"/>
    <property type="match status" value="1"/>
</dbReference>
<dbReference type="PROSITE" id="PS01187">
    <property type="entry name" value="EGF_CA"/>
    <property type="match status" value="1"/>
</dbReference>
<dbReference type="Pfam" id="PF14670">
    <property type="entry name" value="FXa_inhibition"/>
    <property type="match status" value="3"/>
</dbReference>
<feature type="repeat" description="LDL-receptor class B" evidence="25">
    <location>
        <begin position="1258"/>
        <end position="1300"/>
    </location>
</feature>
<dbReference type="SMART" id="SM00181">
    <property type="entry name" value="EGF"/>
    <property type="match status" value="6"/>
</dbReference>
<evidence type="ECO:0000256" key="3">
    <source>
        <dbReference type="ARBA" id="ARBA00022448"/>
    </source>
</evidence>
<comment type="caution">
    <text evidence="24">Lacks conserved residue(s) required for the propagation of feature annotation.</text>
</comment>
<keyword evidence="3" id="KW-0813">Transport</keyword>
<feature type="disulfide bond" evidence="24">
    <location>
        <begin position="823"/>
        <end position="838"/>
    </location>
</feature>
<feature type="disulfide bond" evidence="24">
    <location>
        <begin position="863"/>
        <end position="878"/>
    </location>
</feature>
<feature type="repeat" description="LDL-receptor class B" evidence="25">
    <location>
        <begin position="1960"/>
        <end position="2001"/>
    </location>
</feature>
<feature type="repeat" description="LDL-receptor class B" evidence="25">
    <location>
        <begin position="1873"/>
        <end position="1915"/>
    </location>
</feature>
<feature type="disulfide bond" evidence="24">
    <location>
        <begin position="883"/>
        <end position="895"/>
    </location>
</feature>
<dbReference type="InterPro" id="IPR006201">
    <property type="entry name" value="Neur_channel"/>
</dbReference>
<feature type="disulfide bond" evidence="24">
    <location>
        <begin position="1070"/>
        <end position="1085"/>
    </location>
</feature>